<dbReference type="Pfam" id="PF07715">
    <property type="entry name" value="Plug"/>
    <property type="match status" value="1"/>
</dbReference>
<dbReference type="GO" id="GO:0009279">
    <property type="term" value="C:cell outer membrane"/>
    <property type="evidence" value="ECO:0007669"/>
    <property type="project" value="UniProtKB-SubCell"/>
</dbReference>
<protein>
    <submittedName>
        <fullName evidence="14">TonB-dependent heme receptor A</fullName>
    </submittedName>
</protein>
<dbReference type="GO" id="GO:0015344">
    <property type="term" value="F:siderophore uptake transmembrane transporter activity"/>
    <property type="evidence" value="ECO:0007669"/>
    <property type="project" value="TreeGrafter"/>
</dbReference>
<dbReference type="AlphaFoldDB" id="A0A1Y5T7B3"/>
<evidence type="ECO:0000259" key="13">
    <source>
        <dbReference type="Pfam" id="PF07715"/>
    </source>
</evidence>
<dbReference type="EMBL" id="FWFW01000011">
    <property type="protein sequence ID" value="SLN57543.1"/>
    <property type="molecule type" value="Genomic_DNA"/>
</dbReference>
<evidence type="ECO:0000256" key="6">
    <source>
        <dbReference type="ARBA" id="ARBA00023077"/>
    </source>
</evidence>
<feature type="signal peptide" evidence="11">
    <location>
        <begin position="1"/>
        <end position="26"/>
    </location>
</feature>
<evidence type="ECO:0000256" key="10">
    <source>
        <dbReference type="RuleBase" id="RU003357"/>
    </source>
</evidence>
<dbReference type="SUPFAM" id="SSF56935">
    <property type="entry name" value="Porins"/>
    <property type="match status" value="1"/>
</dbReference>
<dbReference type="PROSITE" id="PS52016">
    <property type="entry name" value="TONB_DEPENDENT_REC_3"/>
    <property type="match status" value="1"/>
</dbReference>
<keyword evidence="7 9" id="KW-0472">Membrane</keyword>
<dbReference type="GO" id="GO:0044718">
    <property type="term" value="P:siderophore transmembrane transport"/>
    <property type="evidence" value="ECO:0007669"/>
    <property type="project" value="TreeGrafter"/>
</dbReference>
<keyword evidence="3 9" id="KW-0813">Transport</keyword>
<dbReference type="Pfam" id="PF00593">
    <property type="entry name" value="TonB_dep_Rec_b-barrel"/>
    <property type="match status" value="1"/>
</dbReference>
<dbReference type="RefSeq" id="WP_085850084.1">
    <property type="nucleotide sequence ID" value="NZ_FNZV01000011.1"/>
</dbReference>
<comment type="similarity">
    <text evidence="2 9 10">Belongs to the TonB-dependent receptor family.</text>
</comment>
<evidence type="ECO:0000256" key="8">
    <source>
        <dbReference type="ARBA" id="ARBA00023237"/>
    </source>
</evidence>
<keyword evidence="11" id="KW-0732">Signal</keyword>
<keyword evidence="8 9" id="KW-0998">Cell outer membrane</keyword>
<dbReference type="InterPro" id="IPR000531">
    <property type="entry name" value="Beta-barrel_TonB"/>
</dbReference>
<organism evidence="14 15">
    <name type="scientific">Pacificibacter marinus</name>
    <dbReference type="NCBI Taxonomy" id="658057"/>
    <lineage>
        <taxon>Bacteria</taxon>
        <taxon>Pseudomonadati</taxon>
        <taxon>Pseudomonadota</taxon>
        <taxon>Alphaproteobacteria</taxon>
        <taxon>Rhodobacterales</taxon>
        <taxon>Roseobacteraceae</taxon>
        <taxon>Pacificibacter</taxon>
    </lineage>
</organism>
<evidence type="ECO:0000313" key="15">
    <source>
        <dbReference type="Proteomes" id="UP000193307"/>
    </source>
</evidence>
<evidence type="ECO:0000256" key="7">
    <source>
        <dbReference type="ARBA" id="ARBA00023136"/>
    </source>
</evidence>
<dbReference type="STRING" id="658057.SAMN04488032_11122"/>
<feature type="chain" id="PRO_5010997192" evidence="11">
    <location>
        <begin position="27"/>
        <end position="681"/>
    </location>
</feature>
<dbReference type="CDD" id="cd01347">
    <property type="entry name" value="ligand_gated_channel"/>
    <property type="match status" value="1"/>
</dbReference>
<dbReference type="InterPro" id="IPR039426">
    <property type="entry name" value="TonB-dep_rcpt-like"/>
</dbReference>
<evidence type="ECO:0000256" key="9">
    <source>
        <dbReference type="PROSITE-ProRule" id="PRU01360"/>
    </source>
</evidence>
<evidence type="ECO:0000259" key="12">
    <source>
        <dbReference type="Pfam" id="PF00593"/>
    </source>
</evidence>
<keyword evidence="5 9" id="KW-0812">Transmembrane</keyword>
<reference evidence="14 15" key="1">
    <citation type="submission" date="2017-03" db="EMBL/GenBank/DDBJ databases">
        <authorList>
            <person name="Afonso C.L."/>
            <person name="Miller P.J."/>
            <person name="Scott M.A."/>
            <person name="Spackman E."/>
            <person name="Goraichik I."/>
            <person name="Dimitrov K.M."/>
            <person name="Suarez D.L."/>
            <person name="Swayne D.E."/>
        </authorList>
    </citation>
    <scope>NUCLEOTIDE SEQUENCE [LARGE SCALE GENOMIC DNA]</scope>
    <source>
        <strain evidence="14 15">CECT 7971</strain>
    </source>
</reference>
<dbReference type="InterPro" id="IPR036942">
    <property type="entry name" value="Beta-barrel_TonB_sf"/>
</dbReference>
<dbReference type="Gene3D" id="2.170.130.10">
    <property type="entry name" value="TonB-dependent receptor, plug domain"/>
    <property type="match status" value="1"/>
</dbReference>
<evidence type="ECO:0000256" key="2">
    <source>
        <dbReference type="ARBA" id="ARBA00009810"/>
    </source>
</evidence>
<gene>
    <name evidence="14" type="primary">tdhA</name>
    <name evidence="14" type="ORF">PAM7971_02977</name>
</gene>
<evidence type="ECO:0000256" key="4">
    <source>
        <dbReference type="ARBA" id="ARBA00022452"/>
    </source>
</evidence>
<name>A0A1Y5T7B3_9RHOB</name>
<keyword evidence="4 9" id="KW-1134">Transmembrane beta strand</keyword>
<dbReference type="OrthoDB" id="9796221at2"/>
<keyword evidence="6 10" id="KW-0798">TonB box</keyword>
<feature type="domain" description="TonB-dependent receptor-like beta-barrel" evidence="12">
    <location>
        <begin position="287"/>
        <end position="654"/>
    </location>
</feature>
<evidence type="ECO:0000313" key="14">
    <source>
        <dbReference type="EMBL" id="SLN57543.1"/>
    </source>
</evidence>
<proteinExistence type="inferred from homology"/>
<keyword evidence="14" id="KW-0675">Receptor</keyword>
<evidence type="ECO:0000256" key="5">
    <source>
        <dbReference type="ARBA" id="ARBA00022692"/>
    </source>
</evidence>
<evidence type="ECO:0000256" key="1">
    <source>
        <dbReference type="ARBA" id="ARBA00004571"/>
    </source>
</evidence>
<dbReference type="InterPro" id="IPR012910">
    <property type="entry name" value="Plug_dom"/>
</dbReference>
<evidence type="ECO:0000256" key="11">
    <source>
        <dbReference type="SAM" id="SignalP"/>
    </source>
</evidence>
<comment type="subcellular location">
    <subcellularLocation>
        <location evidence="1 9">Cell outer membrane</location>
        <topology evidence="1 9">Multi-pass membrane protein</topology>
    </subcellularLocation>
</comment>
<dbReference type="InterPro" id="IPR037066">
    <property type="entry name" value="Plug_dom_sf"/>
</dbReference>
<dbReference type="Proteomes" id="UP000193307">
    <property type="component" value="Unassembled WGS sequence"/>
</dbReference>
<feature type="domain" description="TonB-dependent receptor plug" evidence="13">
    <location>
        <begin position="52"/>
        <end position="166"/>
    </location>
</feature>
<evidence type="ECO:0000256" key="3">
    <source>
        <dbReference type="ARBA" id="ARBA00022448"/>
    </source>
</evidence>
<accession>A0A1Y5T7B3</accession>
<dbReference type="Gene3D" id="2.40.170.20">
    <property type="entry name" value="TonB-dependent receptor, beta-barrel domain"/>
    <property type="match status" value="1"/>
</dbReference>
<keyword evidence="15" id="KW-1185">Reference proteome</keyword>
<dbReference type="PANTHER" id="PTHR30069">
    <property type="entry name" value="TONB-DEPENDENT OUTER MEMBRANE RECEPTOR"/>
    <property type="match status" value="1"/>
</dbReference>
<sequence length="681" mass="73391">MTTHTSLRALVTALAVAPVFATSAIAQDSVDTSFGDYIGTVTLGESRRGIQTDTATSQTEISQEELDARQASTLAELLGTIPGVTLSNAATPQGSSLNIRGLGADAGVYGSNTKVSVVIDGVAKGQEELYRQGSMLTMEPELFKNVKVIRGPGESFRFSAGAVGGTVEAVTKDAADFLVDGDTFAVRQKLSYGTNADGVMSSTILAWAPNDKLDILAFYGYRKNENYTDGSGAEQPDTAFELPSSLVKLKYQATDALSLTASVSKTKNHLTDVSYDYIGSIMVARVDADIEDTTAYFALNYNPLDNDLLNLTAKLTYSDELIENISDTTTSDIYNADNRTERLAFLVENEAIFSTGTIDHTVLTGIEIGKRTRTSISHTGANVNSTPGGTDEYIAFYASDEMMLGNLTVTPQLRFEHQKLTSIGNTAEYRSVAGPADGTEHEKDAFVGALSARYALTDTLAVFGTLAYNENMPILDDLRDAAKIGVSEKATTVELGVSYDAVDVFAQNDSVKAKLTGFKTRVWDNTTYTNTASDEIDLHGLEFEASYVNTAYYMDFNASMTRGEWSDGAYFNNAPADTVQVTLGKRFMDDQLDLAVEVKHGWANSRTSGSPRSSTNSGATGPSADYDVVGLTAAYRPQSGWAEDLEIRASVDNLFDEYYQPYLSGRPALGRNLTLSLVKTF</sequence>
<dbReference type="PANTHER" id="PTHR30069:SF41">
    <property type="entry name" value="HEME_HEMOPEXIN UTILIZATION PROTEIN C"/>
    <property type="match status" value="1"/>
</dbReference>